<evidence type="ECO:0000256" key="4">
    <source>
        <dbReference type="ARBA" id="ARBA00023040"/>
    </source>
</evidence>
<evidence type="ECO:0000313" key="11">
    <source>
        <dbReference type="EMBL" id="KAF7711027.1"/>
    </source>
</evidence>
<feature type="transmembrane region" description="Helical" evidence="9">
    <location>
        <begin position="160"/>
        <end position="181"/>
    </location>
</feature>
<proteinExistence type="predicted"/>
<dbReference type="InterPro" id="IPR017452">
    <property type="entry name" value="GPCR_Rhodpsn_7TM"/>
</dbReference>
<dbReference type="GO" id="GO:0035025">
    <property type="term" value="P:positive regulation of Rho protein signal transduction"/>
    <property type="evidence" value="ECO:0007669"/>
    <property type="project" value="TreeGrafter"/>
</dbReference>
<dbReference type="InterPro" id="IPR000276">
    <property type="entry name" value="GPCR_Rhodpsn"/>
</dbReference>
<sequence length="247" mass="27490">NTTTNSYCSSVESWSYISFIISMHALNYLLGLPLNSYVMLVLFTGGRRLDPCDVFTVNQAAAEIFLLLMAPFYLALNFICEMWLNPVLGLILGTGMSVRAMLQCCVCLERYLAVVHPITYLRFRPLRYRVTLCVIAWTISLACGVVCMMTFPFIPNQVFSVFYFVFMSGSIFACVSIRSALRHPGPGEGTADRATDDRAKKRAYHVVLVNLITFLVQNTPIAVVFGALSTLPFPSTEMLPLCVSSLT</sequence>
<dbReference type="PRINTS" id="PR00237">
    <property type="entry name" value="GPCRRHODOPSN"/>
</dbReference>
<dbReference type="GO" id="GO:0004930">
    <property type="term" value="F:G protein-coupled receptor activity"/>
    <property type="evidence" value="ECO:0007669"/>
    <property type="project" value="UniProtKB-KW"/>
</dbReference>
<dbReference type="GO" id="GO:0005886">
    <property type="term" value="C:plasma membrane"/>
    <property type="evidence" value="ECO:0007669"/>
    <property type="project" value="TreeGrafter"/>
</dbReference>
<feature type="transmembrane region" description="Helical" evidence="9">
    <location>
        <begin position="64"/>
        <end position="84"/>
    </location>
</feature>
<dbReference type="GO" id="GO:0007200">
    <property type="term" value="P:phospholipase C-activating G protein-coupled receptor signaling pathway"/>
    <property type="evidence" value="ECO:0007669"/>
    <property type="project" value="TreeGrafter"/>
</dbReference>
<feature type="non-terminal residue" evidence="11">
    <location>
        <position position="1"/>
    </location>
</feature>
<comment type="subcellular location">
    <subcellularLocation>
        <location evidence="1">Membrane</location>
        <topology evidence="1">Multi-pass membrane protein</topology>
    </subcellularLocation>
</comment>
<reference evidence="11" key="1">
    <citation type="submission" date="2020-08" db="EMBL/GenBank/DDBJ databases">
        <title>Chromosome-level assembly of Southern catfish (Silurus meridionalis) provides insights into visual adaptation to the nocturnal and benthic lifestyles.</title>
        <authorList>
            <person name="Zhang Y."/>
            <person name="Wang D."/>
            <person name="Peng Z."/>
        </authorList>
    </citation>
    <scope>NUCLEOTIDE SEQUENCE</scope>
    <source>
        <strain evidence="11">SWU-2019-XX</strain>
        <tissue evidence="11">Muscle</tissue>
    </source>
</reference>
<keyword evidence="5 9" id="KW-0472">Membrane</keyword>
<accession>A0A8T0BZF8</accession>
<keyword evidence="6" id="KW-0675">Receptor</keyword>
<keyword evidence="2 9" id="KW-0812">Transmembrane</keyword>
<keyword evidence="3 9" id="KW-1133">Transmembrane helix</keyword>
<evidence type="ECO:0000259" key="10">
    <source>
        <dbReference type="PROSITE" id="PS50262"/>
    </source>
</evidence>
<dbReference type="PANTHER" id="PTHR24232">
    <property type="entry name" value="G-PROTEIN COUPLED RECEPTOR"/>
    <property type="match status" value="1"/>
</dbReference>
<dbReference type="PROSITE" id="PS50262">
    <property type="entry name" value="G_PROTEIN_RECEP_F1_2"/>
    <property type="match status" value="1"/>
</dbReference>
<dbReference type="Pfam" id="PF00001">
    <property type="entry name" value="7tm_1"/>
    <property type="match status" value="1"/>
</dbReference>
<evidence type="ECO:0000256" key="6">
    <source>
        <dbReference type="ARBA" id="ARBA00023170"/>
    </source>
</evidence>
<keyword evidence="4" id="KW-0297">G-protein coupled receptor</keyword>
<evidence type="ECO:0000256" key="1">
    <source>
        <dbReference type="ARBA" id="ARBA00004141"/>
    </source>
</evidence>
<feature type="transmembrane region" description="Helical" evidence="9">
    <location>
        <begin position="16"/>
        <end position="43"/>
    </location>
</feature>
<evidence type="ECO:0000313" key="12">
    <source>
        <dbReference type="Proteomes" id="UP000606274"/>
    </source>
</evidence>
<evidence type="ECO:0000256" key="9">
    <source>
        <dbReference type="SAM" id="Phobius"/>
    </source>
</evidence>
<dbReference type="PANTHER" id="PTHR24232:SF85">
    <property type="entry name" value="G-PROTEIN COUPLED RECEPTOR 4"/>
    <property type="match status" value="1"/>
</dbReference>
<feature type="transmembrane region" description="Helical" evidence="9">
    <location>
        <begin position="90"/>
        <end position="109"/>
    </location>
</feature>
<keyword evidence="12" id="KW-1185">Reference proteome</keyword>
<evidence type="ECO:0000256" key="2">
    <source>
        <dbReference type="ARBA" id="ARBA00022692"/>
    </source>
</evidence>
<keyword evidence="8" id="KW-0807">Transducer</keyword>
<gene>
    <name evidence="11" type="ORF">HF521_000038</name>
</gene>
<dbReference type="Proteomes" id="UP000606274">
    <property type="component" value="Unassembled WGS sequence"/>
</dbReference>
<dbReference type="SUPFAM" id="SSF81321">
    <property type="entry name" value="Family A G protein-coupled receptor-like"/>
    <property type="match status" value="1"/>
</dbReference>
<evidence type="ECO:0000256" key="5">
    <source>
        <dbReference type="ARBA" id="ARBA00023136"/>
    </source>
</evidence>
<feature type="domain" description="G-protein coupled receptors family 1 profile" evidence="10">
    <location>
        <begin position="34"/>
        <end position="225"/>
    </location>
</feature>
<feature type="transmembrane region" description="Helical" evidence="9">
    <location>
        <begin position="130"/>
        <end position="154"/>
    </location>
</feature>
<keyword evidence="7" id="KW-0325">Glycoprotein</keyword>
<evidence type="ECO:0000256" key="7">
    <source>
        <dbReference type="ARBA" id="ARBA00023180"/>
    </source>
</evidence>
<comment type="caution">
    <text evidence="11">The sequence shown here is derived from an EMBL/GenBank/DDBJ whole genome shotgun (WGS) entry which is preliminary data.</text>
</comment>
<organism evidence="11 12">
    <name type="scientific">Silurus meridionalis</name>
    <name type="common">Southern catfish</name>
    <name type="synonym">Silurus soldatovi meridionalis</name>
    <dbReference type="NCBI Taxonomy" id="175797"/>
    <lineage>
        <taxon>Eukaryota</taxon>
        <taxon>Metazoa</taxon>
        <taxon>Chordata</taxon>
        <taxon>Craniata</taxon>
        <taxon>Vertebrata</taxon>
        <taxon>Euteleostomi</taxon>
        <taxon>Actinopterygii</taxon>
        <taxon>Neopterygii</taxon>
        <taxon>Teleostei</taxon>
        <taxon>Ostariophysi</taxon>
        <taxon>Siluriformes</taxon>
        <taxon>Siluridae</taxon>
        <taxon>Silurus</taxon>
    </lineage>
</organism>
<dbReference type="AlphaFoldDB" id="A0A8T0BZF8"/>
<dbReference type="Gene3D" id="1.20.1070.10">
    <property type="entry name" value="Rhodopsin 7-helix transmembrane proteins"/>
    <property type="match status" value="1"/>
</dbReference>
<protein>
    <recommendedName>
        <fullName evidence="10">G-protein coupled receptors family 1 profile domain-containing protein</fullName>
    </recommendedName>
</protein>
<evidence type="ECO:0000256" key="3">
    <source>
        <dbReference type="ARBA" id="ARBA00022989"/>
    </source>
</evidence>
<feature type="transmembrane region" description="Helical" evidence="9">
    <location>
        <begin position="202"/>
        <end position="228"/>
    </location>
</feature>
<name>A0A8T0BZF8_SILME</name>
<dbReference type="EMBL" id="JABFDY010000001">
    <property type="protein sequence ID" value="KAF7711027.1"/>
    <property type="molecule type" value="Genomic_DNA"/>
</dbReference>
<evidence type="ECO:0000256" key="8">
    <source>
        <dbReference type="ARBA" id="ARBA00023224"/>
    </source>
</evidence>